<accession>A0A228ING6</accession>
<protein>
    <submittedName>
        <fullName evidence="1">Uncharacterized protein</fullName>
    </submittedName>
</protein>
<sequence length="66" mass="7317">MRGRPPHAQRSGCARNVCCISRDDADRSAARCGGLRQLARPAIGTTRSKGRFYNRRHLPLAMRLPG</sequence>
<dbReference type="AlphaFoldDB" id="A0A228ING6"/>
<name>A0A228ING6_9BURK</name>
<proteinExistence type="predicted"/>
<reference evidence="2" key="1">
    <citation type="submission" date="2017-06" db="EMBL/GenBank/DDBJ databases">
        <authorList>
            <person name="LiPuma J."/>
            <person name="Spilker T."/>
        </authorList>
    </citation>
    <scope>NUCLEOTIDE SEQUENCE [LARGE SCALE GENOMIC DNA]</scope>
    <source>
        <strain evidence="2">AU17325</strain>
    </source>
</reference>
<dbReference type="EMBL" id="NKFA01000007">
    <property type="protein sequence ID" value="OXI43936.1"/>
    <property type="molecule type" value="Genomic_DNA"/>
</dbReference>
<evidence type="ECO:0000313" key="1">
    <source>
        <dbReference type="EMBL" id="OXI43936.1"/>
    </source>
</evidence>
<evidence type="ECO:0000313" key="2">
    <source>
        <dbReference type="Proteomes" id="UP000214600"/>
    </source>
</evidence>
<organism evidence="1 2">
    <name type="scientific">Burkholderia aenigmatica</name>
    <dbReference type="NCBI Taxonomy" id="2015348"/>
    <lineage>
        <taxon>Bacteria</taxon>
        <taxon>Pseudomonadati</taxon>
        <taxon>Pseudomonadota</taxon>
        <taxon>Betaproteobacteria</taxon>
        <taxon>Burkholderiales</taxon>
        <taxon>Burkholderiaceae</taxon>
        <taxon>Burkholderia</taxon>
        <taxon>Burkholderia cepacia complex</taxon>
    </lineage>
</organism>
<dbReference type="Proteomes" id="UP000214600">
    <property type="component" value="Unassembled WGS sequence"/>
</dbReference>
<gene>
    <name evidence="1" type="ORF">CFB84_20635</name>
</gene>
<comment type="caution">
    <text evidence="1">The sequence shown here is derived from an EMBL/GenBank/DDBJ whole genome shotgun (WGS) entry which is preliminary data.</text>
</comment>
<reference evidence="1 2" key="2">
    <citation type="submission" date="2017-08" db="EMBL/GenBank/DDBJ databases">
        <title>WGS of novel Burkholderia cepaca complex species.</title>
        <authorList>
            <person name="Lipuma J."/>
            <person name="Spilker T."/>
        </authorList>
    </citation>
    <scope>NUCLEOTIDE SEQUENCE [LARGE SCALE GENOMIC DNA]</scope>
    <source>
        <strain evidence="1 2">AU17325</strain>
    </source>
</reference>